<proteinExistence type="inferred from homology"/>
<evidence type="ECO:0000256" key="1">
    <source>
        <dbReference type="ARBA" id="ARBA00007381"/>
    </source>
</evidence>
<keyword evidence="3" id="KW-0067">ATP-binding</keyword>
<comment type="similarity">
    <text evidence="1">Belongs to the heat shock protein 70 family.</text>
</comment>
<accession>A0A2Z5G7Z3</accession>
<dbReference type="PANTHER" id="PTHR45639:SF34">
    <property type="entry name" value="CHAPERONE PROTEIN DNAK"/>
    <property type="match status" value="1"/>
</dbReference>
<dbReference type="InterPro" id="IPR013126">
    <property type="entry name" value="Hsp_70_fam"/>
</dbReference>
<dbReference type="PRINTS" id="PR00301">
    <property type="entry name" value="HEATSHOCK70"/>
</dbReference>
<protein>
    <submittedName>
        <fullName evidence="4">Chaperone protein DnaK</fullName>
    </submittedName>
</protein>
<dbReference type="AlphaFoldDB" id="A0A2Z5G7Z3"/>
<dbReference type="KEGG" id="abas:ACPOL_5864"/>
<evidence type="ECO:0000313" key="4">
    <source>
        <dbReference type="EMBL" id="AXC15108.1"/>
    </source>
</evidence>
<dbReference type="OrthoDB" id="9766019at2"/>
<dbReference type="RefSeq" id="WP_114209741.1">
    <property type="nucleotide sequence ID" value="NZ_CP030840.1"/>
</dbReference>
<keyword evidence="5" id="KW-1185">Reference proteome</keyword>
<dbReference type="Gene3D" id="3.30.420.40">
    <property type="match status" value="2"/>
</dbReference>
<dbReference type="InterPro" id="IPR018181">
    <property type="entry name" value="Heat_shock_70_CS"/>
</dbReference>
<evidence type="ECO:0000313" key="5">
    <source>
        <dbReference type="Proteomes" id="UP000253606"/>
    </source>
</evidence>
<dbReference type="GO" id="GO:0030968">
    <property type="term" value="P:endoplasmic reticulum unfolded protein response"/>
    <property type="evidence" value="ECO:0007669"/>
    <property type="project" value="TreeGrafter"/>
</dbReference>
<dbReference type="GO" id="GO:0005524">
    <property type="term" value="F:ATP binding"/>
    <property type="evidence" value="ECO:0007669"/>
    <property type="project" value="UniProtKB-KW"/>
</dbReference>
<keyword evidence="2" id="KW-0547">Nucleotide-binding</keyword>
<dbReference type="PROSITE" id="PS00329">
    <property type="entry name" value="HSP70_2"/>
    <property type="match status" value="1"/>
</dbReference>
<evidence type="ECO:0000256" key="3">
    <source>
        <dbReference type="ARBA" id="ARBA00022840"/>
    </source>
</evidence>
<evidence type="ECO:0000256" key="2">
    <source>
        <dbReference type="ARBA" id="ARBA00022741"/>
    </source>
</evidence>
<dbReference type="PANTHER" id="PTHR45639">
    <property type="entry name" value="HSC70CB, ISOFORM G-RELATED"/>
    <property type="match status" value="1"/>
</dbReference>
<dbReference type="Gene3D" id="3.90.640.10">
    <property type="entry name" value="Actin, Chain A, domain 4"/>
    <property type="match status" value="1"/>
</dbReference>
<dbReference type="SUPFAM" id="SSF53067">
    <property type="entry name" value="Actin-like ATPase domain"/>
    <property type="match status" value="2"/>
</dbReference>
<dbReference type="EMBL" id="CP030840">
    <property type="protein sequence ID" value="AXC15108.1"/>
    <property type="molecule type" value="Genomic_DNA"/>
</dbReference>
<reference evidence="4 5" key="1">
    <citation type="journal article" date="2018" name="Front. Microbiol.">
        <title>Hydrolytic Capabilities as a Key to Environmental Success: Chitinolytic and Cellulolytic Acidobacteria From Acidic Sub-arctic Soils and Boreal Peatlands.</title>
        <authorList>
            <person name="Belova S.E."/>
            <person name="Ravin N.V."/>
            <person name="Pankratov T.A."/>
            <person name="Rakitin A.L."/>
            <person name="Ivanova A.A."/>
            <person name="Beletsky A.V."/>
            <person name="Mardanov A.V."/>
            <person name="Sinninghe Damste J.S."/>
            <person name="Dedysh S.N."/>
        </authorList>
    </citation>
    <scope>NUCLEOTIDE SEQUENCE [LARGE SCALE GENOMIC DNA]</scope>
    <source>
        <strain evidence="4 5">SBC82</strain>
    </source>
</reference>
<dbReference type="PROSITE" id="PS01036">
    <property type="entry name" value="HSP70_3"/>
    <property type="match status" value="1"/>
</dbReference>
<dbReference type="Proteomes" id="UP000253606">
    <property type="component" value="Chromosome"/>
</dbReference>
<name>A0A2Z5G7Z3_9BACT</name>
<dbReference type="GO" id="GO:0140662">
    <property type="term" value="F:ATP-dependent protein folding chaperone"/>
    <property type="evidence" value="ECO:0007669"/>
    <property type="project" value="InterPro"/>
</dbReference>
<dbReference type="Pfam" id="PF00012">
    <property type="entry name" value="HSP70"/>
    <property type="match status" value="1"/>
</dbReference>
<dbReference type="InterPro" id="IPR043129">
    <property type="entry name" value="ATPase_NBD"/>
</dbReference>
<gene>
    <name evidence="4" type="ORF">ACPOL_5864</name>
</gene>
<organism evidence="4 5">
    <name type="scientific">Acidisarcina polymorpha</name>
    <dbReference type="NCBI Taxonomy" id="2211140"/>
    <lineage>
        <taxon>Bacteria</taxon>
        <taxon>Pseudomonadati</taxon>
        <taxon>Acidobacteriota</taxon>
        <taxon>Terriglobia</taxon>
        <taxon>Terriglobales</taxon>
        <taxon>Acidobacteriaceae</taxon>
        <taxon>Acidisarcina</taxon>
    </lineage>
</organism>
<sequence>MKIGIDFGTTRIVVAASDRGNFPLVNFETPDGEVRDWFPPTVAVQGEMRLYGWEAVARQNEPEWSVLRSLKRSLRSAGPHTQIEIDGQHLPLKLLLEETMAALHRELRERSNLGVPPDDVLEAMLGVPANANSNQRFLTEEAARIAGFEVLGLLNEPTAAALEFAHRNSGERKGRGNSGLAVYDLGGGTFDISLVAVGETEHTVIASDGIPNLGGEDFDTILANLALELSGTPASSLTSFELHQLLEECREKKESLNPNTRKLTIDLERARPGWPEVTVPVDVYYERCRPLIESTRKVVEDLLESQPQYPLDTLYVTGGGSELPPVARVLKETFGRRVKRSAYMRSASAVGLAIRASTQAERLNEQFTENFGLWRESDDGRNITFDLIFPRGAKLPSPGEPPLHRMRAYQPAHNIGHFRYLECTHLDPEGQPTGEITKWDEILFPFDRHLQRETDLAAQTVERFAAPQGFMVKEDYTCDASGNLQVTVSTESTGYVREYRIGSWSNGNESNGKR</sequence>